<reference evidence="2" key="1">
    <citation type="journal article" date="2021" name="Proc. Natl. Acad. Sci. U.S.A.">
        <title>A Catalog of Tens of Thousands of Viruses from Human Metagenomes Reveals Hidden Associations with Chronic Diseases.</title>
        <authorList>
            <person name="Tisza M.J."/>
            <person name="Buck C.B."/>
        </authorList>
    </citation>
    <scope>NUCLEOTIDE SEQUENCE</scope>
    <source>
        <strain evidence="2">Ct6YY1</strain>
    </source>
</reference>
<organism evidence="2">
    <name type="scientific">Siphoviridae sp. ct6YY1</name>
    <dbReference type="NCBI Taxonomy" id="2825343"/>
    <lineage>
        <taxon>Viruses</taxon>
        <taxon>Duplodnaviria</taxon>
        <taxon>Heunggongvirae</taxon>
        <taxon>Uroviricota</taxon>
        <taxon>Caudoviricetes</taxon>
    </lineage>
</organism>
<name>A0A8S5V2Y2_9CAUD</name>
<sequence>MGLRFSTGIGPIRYSIPLTPRTRRSRGRKMTKAEAQATSAAIAKFLEWTFTSIAFIFILTYYIVKWTLAAMLLLGIALYACYQIKFGDEEKAERGRENLQNCRTKLTAAFRSDSAKEAK</sequence>
<protein>
    <submittedName>
        <fullName evidence="2">Uncharacterized protein</fullName>
    </submittedName>
</protein>
<keyword evidence="1" id="KW-0472">Membrane</keyword>
<evidence type="ECO:0000256" key="1">
    <source>
        <dbReference type="SAM" id="Phobius"/>
    </source>
</evidence>
<dbReference type="EMBL" id="BK016186">
    <property type="protein sequence ID" value="DAG01070.1"/>
    <property type="molecule type" value="Genomic_DNA"/>
</dbReference>
<proteinExistence type="predicted"/>
<accession>A0A8S5V2Y2</accession>
<feature type="transmembrane region" description="Helical" evidence="1">
    <location>
        <begin position="53"/>
        <end position="82"/>
    </location>
</feature>
<evidence type="ECO:0000313" key="2">
    <source>
        <dbReference type="EMBL" id="DAG01070.1"/>
    </source>
</evidence>
<keyword evidence="1" id="KW-0812">Transmembrane</keyword>
<keyword evidence="1" id="KW-1133">Transmembrane helix</keyword>